<dbReference type="GO" id="GO:0003700">
    <property type="term" value="F:DNA-binding transcription factor activity"/>
    <property type="evidence" value="ECO:0007669"/>
    <property type="project" value="InterPro"/>
</dbReference>
<dbReference type="Proteomes" id="UP001153365">
    <property type="component" value="Unassembled WGS sequence"/>
</dbReference>
<name>A0AAV0B709_PHAPC</name>
<feature type="compositionally biased region" description="Polar residues" evidence="9">
    <location>
        <begin position="166"/>
        <end position="175"/>
    </location>
</feature>
<dbReference type="AlphaFoldDB" id="A0AAV0B709"/>
<feature type="region of interest" description="Disordered" evidence="9">
    <location>
        <begin position="140"/>
        <end position="199"/>
    </location>
</feature>
<protein>
    <submittedName>
        <fullName evidence="11">HSF-type DNA-binding-domain-containing protein</fullName>
    </submittedName>
</protein>
<dbReference type="PRINTS" id="PR00056">
    <property type="entry name" value="HSFDOMAIN"/>
</dbReference>
<dbReference type="InterPro" id="IPR036390">
    <property type="entry name" value="WH_DNA-bd_sf"/>
</dbReference>
<evidence type="ECO:0000259" key="10">
    <source>
        <dbReference type="SMART" id="SM00415"/>
    </source>
</evidence>
<evidence type="ECO:0000256" key="3">
    <source>
        <dbReference type="ARBA" id="ARBA00023015"/>
    </source>
</evidence>
<keyword evidence="5" id="KW-0804">Transcription</keyword>
<dbReference type="GO" id="GO:0005634">
    <property type="term" value="C:nucleus"/>
    <property type="evidence" value="ECO:0007669"/>
    <property type="project" value="UniProtKB-SubCell"/>
</dbReference>
<evidence type="ECO:0000256" key="7">
    <source>
        <dbReference type="ARBA" id="ARBA00062171"/>
    </source>
</evidence>
<gene>
    <name evidence="11" type="ORF">PPACK8108_LOCUS16083</name>
</gene>
<evidence type="ECO:0000256" key="4">
    <source>
        <dbReference type="ARBA" id="ARBA00023125"/>
    </source>
</evidence>
<dbReference type="EMBL" id="CALTRL010004339">
    <property type="protein sequence ID" value="CAH7682917.1"/>
    <property type="molecule type" value="Genomic_DNA"/>
</dbReference>
<evidence type="ECO:0000313" key="11">
    <source>
        <dbReference type="EMBL" id="CAH7682917.1"/>
    </source>
</evidence>
<dbReference type="GO" id="GO:0043565">
    <property type="term" value="F:sequence-specific DNA binding"/>
    <property type="evidence" value="ECO:0007669"/>
    <property type="project" value="InterPro"/>
</dbReference>
<evidence type="ECO:0000256" key="5">
    <source>
        <dbReference type="ARBA" id="ARBA00023163"/>
    </source>
</evidence>
<comment type="subunit">
    <text evidence="7">Homotrimer. Homotrimerization increases the affinity of HSF1 to DNA. Interacts with transcriptional coregulator SSA1 on chromatin.</text>
</comment>
<evidence type="ECO:0000313" key="12">
    <source>
        <dbReference type="Proteomes" id="UP001153365"/>
    </source>
</evidence>
<comment type="similarity">
    <text evidence="2 8">Belongs to the HSF family.</text>
</comment>
<evidence type="ECO:0000256" key="6">
    <source>
        <dbReference type="ARBA" id="ARBA00023242"/>
    </source>
</evidence>
<dbReference type="PANTHER" id="PTHR10015">
    <property type="entry name" value="HEAT SHOCK TRANSCRIPTION FACTOR"/>
    <property type="match status" value="1"/>
</dbReference>
<comment type="subcellular location">
    <subcellularLocation>
        <location evidence="1">Nucleus</location>
    </subcellularLocation>
</comment>
<dbReference type="Pfam" id="PF00447">
    <property type="entry name" value="HSF_DNA-bind"/>
    <property type="match status" value="1"/>
</dbReference>
<proteinExistence type="inferred from homology"/>
<dbReference type="PANTHER" id="PTHR10015:SF427">
    <property type="entry name" value="HEAT SHOCK FACTOR PROTEIN"/>
    <property type="match status" value="1"/>
</dbReference>
<accession>A0AAV0B709</accession>
<keyword evidence="12" id="KW-1185">Reference proteome</keyword>
<dbReference type="InterPro" id="IPR000232">
    <property type="entry name" value="HSF_DNA-bd"/>
</dbReference>
<feature type="compositionally biased region" description="Polar residues" evidence="9">
    <location>
        <begin position="140"/>
        <end position="153"/>
    </location>
</feature>
<reference evidence="11" key="1">
    <citation type="submission" date="2022-06" db="EMBL/GenBank/DDBJ databases">
        <authorList>
            <consortium name="SYNGENTA / RWTH Aachen University"/>
        </authorList>
    </citation>
    <scope>NUCLEOTIDE SEQUENCE</scope>
</reference>
<organism evidence="11 12">
    <name type="scientific">Phakopsora pachyrhizi</name>
    <name type="common">Asian soybean rust disease fungus</name>
    <dbReference type="NCBI Taxonomy" id="170000"/>
    <lineage>
        <taxon>Eukaryota</taxon>
        <taxon>Fungi</taxon>
        <taxon>Dikarya</taxon>
        <taxon>Basidiomycota</taxon>
        <taxon>Pucciniomycotina</taxon>
        <taxon>Pucciniomycetes</taxon>
        <taxon>Pucciniales</taxon>
        <taxon>Phakopsoraceae</taxon>
        <taxon>Phakopsora</taxon>
    </lineage>
</organism>
<dbReference type="SMART" id="SM00415">
    <property type="entry name" value="HSF"/>
    <property type="match status" value="1"/>
</dbReference>
<comment type="caution">
    <text evidence="11">The sequence shown here is derived from an EMBL/GenBank/DDBJ whole genome shotgun (WGS) entry which is preliminary data.</text>
</comment>
<evidence type="ECO:0000256" key="9">
    <source>
        <dbReference type="SAM" id="MobiDB-lite"/>
    </source>
</evidence>
<evidence type="ECO:0000256" key="1">
    <source>
        <dbReference type="ARBA" id="ARBA00004123"/>
    </source>
</evidence>
<dbReference type="InterPro" id="IPR036388">
    <property type="entry name" value="WH-like_DNA-bd_sf"/>
</dbReference>
<keyword evidence="4 11" id="KW-0238">DNA-binding</keyword>
<dbReference type="FunFam" id="1.10.10.10:FF:000027">
    <property type="entry name" value="Heat shock transcription factor 1"/>
    <property type="match status" value="1"/>
</dbReference>
<evidence type="ECO:0000256" key="8">
    <source>
        <dbReference type="RuleBase" id="RU004020"/>
    </source>
</evidence>
<feature type="region of interest" description="Disordered" evidence="9">
    <location>
        <begin position="307"/>
        <end position="326"/>
    </location>
</feature>
<sequence length="349" mass="38835">MMLHCAYSTTGLPVLPHPYEYNDGVQSSHNNPNQGHSINVDINNIPTQQSPHSNSQNLTNHRNVSGHSNILQPTTPIESCHTPQFAFNQVSLSQPPYQHNFNNSGQYYSRPEHAGYISSPATQAVPNNSGIPYISKTHHMASSSRRSNTNTPCTDLIPLTNRLRIDSSSNNQRPGSFSPMPIKSDISDGPEPPLSLENGPPSSTAFISKLYHLCSNSDYRAYIRWNTPGDAFVLAHANNDFASMVLPRFFRHSNVSSFIRQLNLYNFTRLPTIKLLDTIDNNHTQSPASSFSGFSHPYFKRGDENSLRYIKPKPNKNKTLRKVAKGAGIAEDKISKSVRRSLPPTKPKA</sequence>
<feature type="compositionally biased region" description="Basic residues" evidence="9">
    <location>
        <begin position="310"/>
        <end position="324"/>
    </location>
</feature>
<keyword evidence="3" id="KW-0805">Transcription regulation</keyword>
<feature type="domain" description="HSF-type DNA-binding" evidence="10">
    <location>
        <begin position="202"/>
        <end position="313"/>
    </location>
</feature>
<dbReference type="SUPFAM" id="SSF46785">
    <property type="entry name" value="Winged helix' DNA-binding domain"/>
    <property type="match status" value="1"/>
</dbReference>
<evidence type="ECO:0000256" key="2">
    <source>
        <dbReference type="ARBA" id="ARBA00006403"/>
    </source>
</evidence>
<dbReference type="Gene3D" id="1.10.10.10">
    <property type="entry name" value="Winged helix-like DNA-binding domain superfamily/Winged helix DNA-binding domain"/>
    <property type="match status" value="1"/>
</dbReference>
<keyword evidence="6" id="KW-0539">Nucleus</keyword>